<organism evidence="1">
    <name type="scientific">viral metagenome</name>
    <dbReference type="NCBI Taxonomy" id="1070528"/>
    <lineage>
        <taxon>unclassified sequences</taxon>
        <taxon>metagenomes</taxon>
        <taxon>organismal metagenomes</taxon>
    </lineage>
</organism>
<protein>
    <submittedName>
        <fullName evidence="1">Uncharacterized protein</fullName>
    </submittedName>
</protein>
<evidence type="ECO:0000313" key="1">
    <source>
        <dbReference type="EMBL" id="QHU11219.1"/>
    </source>
</evidence>
<sequence>MQGGRVAPVKIGEITITDTGSLQSIFPPAAVETIVKYFPTVGAVPISTIPPEDVPILVDAFKRRITALRSLTGKKVSTITDFKNNKAIREFIKVLAQLETTDSALHGEYRPLQSAKEPRRKLFAKLKPEVKRDIIFRILWDLLHPDKEASAVEDSWNALINYVSSRPPVQIILENSIDPSANPLPTSELTDKIDMGGLTKATAEEGSKVFQSSAVSSDAQLKRLYALSHFLNVDITKLSPEQDKLVRKVSQILNEYILFYTARYKALIGDAKEGLITKFYKNNSKSISEQFELILTIYNIITTIKIGNLPTFINNNYSIMIKVKVGSTEALGTLITLYQKSIQTKKPTNAEVRALGSDAITHQLYNLNTTEPANIKILCKSQINTTDFSIRSIKNDEYTASNIKDLINTAKPDIDRNLNDYFTKDANTSIYLVIGAYRFAHGANNINPIIGQLYEYKDNKIQASIPALTNIVMKTLTYTNLIPENNTTPIINIKYTSDQMFNSFTPAILTLLIILHMRAQISPEVSKKP</sequence>
<accession>A0A6C0K0J1</accession>
<reference evidence="1" key="1">
    <citation type="journal article" date="2020" name="Nature">
        <title>Giant virus diversity and host interactions through global metagenomics.</title>
        <authorList>
            <person name="Schulz F."/>
            <person name="Roux S."/>
            <person name="Paez-Espino D."/>
            <person name="Jungbluth S."/>
            <person name="Walsh D.A."/>
            <person name="Denef V.J."/>
            <person name="McMahon K.D."/>
            <person name="Konstantinidis K.T."/>
            <person name="Eloe-Fadrosh E.A."/>
            <person name="Kyrpides N.C."/>
            <person name="Woyke T."/>
        </authorList>
    </citation>
    <scope>NUCLEOTIDE SEQUENCE</scope>
    <source>
        <strain evidence="1">GVMAG-S-1101165-84</strain>
    </source>
</reference>
<proteinExistence type="predicted"/>
<name>A0A6C0K0J1_9ZZZZ</name>
<dbReference type="AlphaFoldDB" id="A0A6C0K0J1"/>
<dbReference type="EMBL" id="MN740780">
    <property type="protein sequence ID" value="QHU11219.1"/>
    <property type="molecule type" value="Genomic_DNA"/>
</dbReference>